<feature type="compositionally biased region" description="Pro residues" evidence="1">
    <location>
        <begin position="1"/>
        <end position="34"/>
    </location>
</feature>
<gene>
    <name evidence="3" type="ORF">HNR73_002033</name>
</gene>
<keyword evidence="2" id="KW-1133">Transmembrane helix</keyword>
<name>A0A841FGR2_9ACTN</name>
<feature type="region of interest" description="Disordered" evidence="1">
    <location>
        <begin position="1"/>
        <end position="43"/>
    </location>
</feature>
<proteinExistence type="predicted"/>
<organism evidence="3 4">
    <name type="scientific">Phytomonospora endophytica</name>
    <dbReference type="NCBI Taxonomy" id="714109"/>
    <lineage>
        <taxon>Bacteria</taxon>
        <taxon>Bacillati</taxon>
        <taxon>Actinomycetota</taxon>
        <taxon>Actinomycetes</taxon>
        <taxon>Micromonosporales</taxon>
        <taxon>Micromonosporaceae</taxon>
        <taxon>Phytomonospora</taxon>
    </lineage>
</organism>
<evidence type="ECO:0000313" key="3">
    <source>
        <dbReference type="EMBL" id="MBB6034183.1"/>
    </source>
</evidence>
<dbReference type="EMBL" id="JACHGT010000004">
    <property type="protein sequence ID" value="MBB6034183.1"/>
    <property type="molecule type" value="Genomic_DNA"/>
</dbReference>
<feature type="transmembrane region" description="Helical" evidence="2">
    <location>
        <begin position="51"/>
        <end position="71"/>
    </location>
</feature>
<feature type="transmembrane region" description="Helical" evidence="2">
    <location>
        <begin position="117"/>
        <end position="134"/>
    </location>
</feature>
<reference evidence="3 4" key="1">
    <citation type="submission" date="2020-08" db="EMBL/GenBank/DDBJ databases">
        <title>Genomic Encyclopedia of Type Strains, Phase IV (KMG-IV): sequencing the most valuable type-strain genomes for metagenomic binning, comparative biology and taxonomic classification.</title>
        <authorList>
            <person name="Goeker M."/>
        </authorList>
    </citation>
    <scope>NUCLEOTIDE SEQUENCE [LARGE SCALE GENOMIC DNA]</scope>
    <source>
        <strain evidence="3 4">YIM 65646</strain>
    </source>
</reference>
<sequence length="189" mass="19300">MSMQPPAPGYPPSQAYPPPGPPGRMGPPPPPPQMAGPMPVRPVAGTRPTGATVAGVALGGLALLFLVGAIMEFADIVPRGAPFSSITNVRGVFLIVMGLGAAGAAVLAFVNPDFGRVFAAAAAGAGIWEAAGGWREIMLALFDENSGIYPNEFWIRIAPVVLGGFLGILALVMLASPKISDWSVAKRGS</sequence>
<keyword evidence="2" id="KW-0812">Transmembrane</keyword>
<evidence type="ECO:0000256" key="1">
    <source>
        <dbReference type="SAM" id="MobiDB-lite"/>
    </source>
</evidence>
<feature type="transmembrane region" description="Helical" evidence="2">
    <location>
        <begin position="91"/>
        <end position="110"/>
    </location>
</feature>
<feature type="transmembrane region" description="Helical" evidence="2">
    <location>
        <begin position="154"/>
        <end position="176"/>
    </location>
</feature>
<protein>
    <submittedName>
        <fullName evidence="3">Uncharacterized protein</fullName>
    </submittedName>
</protein>
<keyword evidence="2" id="KW-0472">Membrane</keyword>
<dbReference type="AlphaFoldDB" id="A0A841FGR2"/>
<keyword evidence="4" id="KW-1185">Reference proteome</keyword>
<evidence type="ECO:0000256" key="2">
    <source>
        <dbReference type="SAM" id="Phobius"/>
    </source>
</evidence>
<dbReference type="RefSeq" id="WP_184787069.1">
    <property type="nucleotide sequence ID" value="NZ_BONT01000045.1"/>
</dbReference>
<comment type="caution">
    <text evidence="3">The sequence shown here is derived from an EMBL/GenBank/DDBJ whole genome shotgun (WGS) entry which is preliminary data.</text>
</comment>
<dbReference type="Proteomes" id="UP000548476">
    <property type="component" value="Unassembled WGS sequence"/>
</dbReference>
<evidence type="ECO:0000313" key="4">
    <source>
        <dbReference type="Proteomes" id="UP000548476"/>
    </source>
</evidence>
<accession>A0A841FGR2</accession>